<dbReference type="RefSeq" id="WP_126076407.1">
    <property type="nucleotide sequence ID" value="NZ_CP051166.1"/>
</dbReference>
<name>A0A430HGA4_9BURK</name>
<dbReference type="AlphaFoldDB" id="A0A430HGA4"/>
<protein>
    <submittedName>
        <fullName evidence="1">Uncharacterized protein</fullName>
    </submittedName>
</protein>
<dbReference type="Proteomes" id="UP000278085">
    <property type="component" value="Unassembled WGS sequence"/>
</dbReference>
<evidence type="ECO:0000313" key="1">
    <source>
        <dbReference type="EMBL" id="RSZ56553.1"/>
    </source>
</evidence>
<gene>
    <name evidence="1" type="ORF">EJB06_23245</name>
</gene>
<dbReference type="EMBL" id="RXLQ01000014">
    <property type="protein sequence ID" value="RSZ56553.1"/>
    <property type="molecule type" value="Genomic_DNA"/>
</dbReference>
<reference evidence="1 2" key="1">
    <citation type="submission" date="2018-12" db="EMBL/GenBank/DDBJ databases">
        <authorList>
            <person name="Yang E."/>
        </authorList>
    </citation>
    <scope>NUCLEOTIDE SEQUENCE [LARGE SCALE GENOMIC DNA]</scope>
    <source>
        <strain evidence="1 2">SOD</strain>
    </source>
</reference>
<accession>A0A430HGA4</accession>
<evidence type="ECO:0000313" key="2">
    <source>
        <dbReference type="Proteomes" id="UP000278085"/>
    </source>
</evidence>
<comment type="caution">
    <text evidence="1">The sequence shown here is derived from an EMBL/GenBank/DDBJ whole genome shotgun (WGS) entry which is preliminary data.</text>
</comment>
<proteinExistence type="predicted"/>
<keyword evidence="2" id="KW-1185">Reference proteome</keyword>
<organism evidence="1 2">
    <name type="scientific">Massilia atriviolacea</name>
    <dbReference type="NCBI Taxonomy" id="2495579"/>
    <lineage>
        <taxon>Bacteria</taxon>
        <taxon>Pseudomonadati</taxon>
        <taxon>Pseudomonadota</taxon>
        <taxon>Betaproteobacteria</taxon>
        <taxon>Burkholderiales</taxon>
        <taxon>Oxalobacteraceae</taxon>
        <taxon>Telluria group</taxon>
        <taxon>Massilia</taxon>
    </lineage>
</organism>
<sequence length="299" mass="32623">MTELFLVLLARAPTSDELAQWSARFKAGATFAEVAMQLIVHPDANVFYPVGGIEPRSFVAQVFNKAFGRSATDAEFDRWLAMATAPDVTRGAFLDTVLHNIEGAAELRAWNAMLDAVLPARGDLAQQVAVTELYAAVLDRSPFPAELAEGLVLLLDGMSRLDFANKLLDSVEGASRYPSSTDPTSFVKALSQAMLHHAPGEELIDLAYLARQKSRVHAVLAMLARMDDSKTSETDRKMFADRVKANLGLVPVTAFTAATLDPASLRAALARADGVADRVIEMSYDFRNKVLRDCLKTHR</sequence>